<feature type="compositionally biased region" description="Polar residues" evidence="1">
    <location>
        <begin position="566"/>
        <end position="582"/>
    </location>
</feature>
<feature type="compositionally biased region" description="Polar residues" evidence="1">
    <location>
        <begin position="652"/>
        <end position="661"/>
    </location>
</feature>
<feature type="region of interest" description="Disordered" evidence="1">
    <location>
        <begin position="1062"/>
        <end position="1091"/>
    </location>
</feature>
<feature type="region of interest" description="Disordered" evidence="1">
    <location>
        <begin position="646"/>
        <end position="700"/>
    </location>
</feature>
<feature type="region of interest" description="Disordered" evidence="1">
    <location>
        <begin position="23"/>
        <end position="42"/>
    </location>
</feature>
<name>A0ABY0GUR9_9PEZI</name>
<reference evidence="2 3" key="1">
    <citation type="submission" date="2018-06" db="EMBL/GenBank/DDBJ databases">
        <title>Complete Genomes of Monosporascus.</title>
        <authorList>
            <person name="Robinson A.J."/>
            <person name="Natvig D.O."/>
        </authorList>
    </citation>
    <scope>NUCLEOTIDE SEQUENCE [LARGE SCALE GENOMIC DNA]</scope>
    <source>
        <strain evidence="2 3">CBS 609.92</strain>
    </source>
</reference>
<feature type="compositionally biased region" description="Basic and acidic residues" evidence="1">
    <location>
        <begin position="417"/>
        <end position="426"/>
    </location>
</feature>
<sequence length="1096" mass="122018">MSSTSAIRVNHALQLKFPAWAAANRPTSPSQDNNDVESGAETAVPEHSEFLLSTADWVLRPKGLQELYEILTREFTTSAMTYQMGQAVFKVKCPYGLDTAFMARFHEVFKHIVEGDLQVASQTGQGETGLQKAMPFRVWRDIGYSEEELNAFELFKTKREIFESAFKEKWELPQGVELMTATVHDLLPGGSMSEIEKVAGVALDVVDDGLVAWIGADSEDKICLVKKKLDTLVKYFAMKRVDRSEHLFYAEGTRNWMGELRFWGQVGNPLMSSFFLDRDQPLLRYSKLLERGVIVRMSPWDHQKNAYVSVPQQNIIPASTGETAKHPFRAFQKWVYRGKTEPESRAPVPAQPHPATQEAASQENSDSGRIHNGTNLRDVSSWVERLPKPRSMSQVNPDRKLLKCLDGFGDITDLRISSETDNEKTPKITQPGRPENEGRVSAGNNPDVTSSEEAGQTLIRALEAKASGNGLSEFETLKSQGSIRELENAFMISNESGVQTPFGSPPTMTAKNNGTSELFPAASSTHELDDSTPQETLIDLGPQTSCTAPPKGKALPSDKPHGPQGSAHTSSRMAPLSQSATRKTGGGSEDPFLSLYLGARPSLRTGNHSPGNTHACATAVGTPVSPTAVNNELLIDLTIAEDEKESREFHNTMRQKASSRAQGVADKFAKPSAPGAALSQGSPSKHKPRGPSTPKYRGPSHCAEIFGGRQDPDPQLLTDINEKLVRVLEPLRVWRGQLSLKVDIGRFCFMNISRAHVQLPGPNATVQRHEPSRLKQALDTHHIGPKSLLFTRILSTEGGDADFIAHLKEAEGPAKGARMWRPDPYGRRLVYEIPCRARTANGETFSFIIEVDGNDFSYHIRQVDHNPIQLFVHCMKRSWDFQLTLSATPNTDKIRDTFAKDVVDSLRIIPQRSGVPRLEYVAREEYQVDIGIVRIRNTATYRRRPECAPYLDFHDGPRRWDGLALSEVHDMDSYMERQGDGTIKYFSEAFSGVADKGQPPMWIEASIHSNIVAEAFEENERLEVGDEAKWSAEELSESGVFDDLIRTATQMVKQMDGVGYWSNNNQNSLTHGRPPRSDREASRRYRSPGAYKEVYW</sequence>
<dbReference type="Proteomes" id="UP000294003">
    <property type="component" value="Unassembled WGS sequence"/>
</dbReference>
<feature type="compositionally biased region" description="Polar residues" evidence="1">
    <location>
        <begin position="496"/>
        <end position="516"/>
    </location>
</feature>
<feature type="region of interest" description="Disordered" evidence="1">
    <location>
        <begin position="340"/>
        <end position="376"/>
    </location>
</feature>
<keyword evidence="3" id="KW-1185">Reference proteome</keyword>
<protein>
    <submittedName>
        <fullName evidence="2">Uncharacterized protein</fullName>
    </submittedName>
</protein>
<feature type="region of interest" description="Disordered" evidence="1">
    <location>
        <begin position="496"/>
        <end position="593"/>
    </location>
</feature>
<feature type="region of interest" description="Disordered" evidence="1">
    <location>
        <begin position="417"/>
        <end position="450"/>
    </location>
</feature>
<comment type="caution">
    <text evidence="2">The sequence shown here is derived from an EMBL/GenBank/DDBJ whole genome shotgun (WGS) entry which is preliminary data.</text>
</comment>
<accession>A0ABY0GUR9</accession>
<dbReference type="EMBL" id="QJNS01000460">
    <property type="protein sequence ID" value="RYO77455.1"/>
    <property type="molecule type" value="Genomic_DNA"/>
</dbReference>
<gene>
    <name evidence="2" type="ORF">DL762_009250</name>
</gene>
<evidence type="ECO:0000256" key="1">
    <source>
        <dbReference type="SAM" id="MobiDB-lite"/>
    </source>
</evidence>
<organism evidence="2 3">
    <name type="scientific">Monosporascus cannonballus</name>
    <dbReference type="NCBI Taxonomy" id="155416"/>
    <lineage>
        <taxon>Eukaryota</taxon>
        <taxon>Fungi</taxon>
        <taxon>Dikarya</taxon>
        <taxon>Ascomycota</taxon>
        <taxon>Pezizomycotina</taxon>
        <taxon>Sordariomycetes</taxon>
        <taxon>Xylariomycetidae</taxon>
        <taxon>Xylariales</taxon>
        <taxon>Xylariales incertae sedis</taxon>
        <taxon>Monosporascus</taxon>
    </lineage>
</organism>
<evidence type="ECO:0000313" key="2">
    <source>
        <dbReference type="EMBL" id="RYO77455.1"/>
    </source>
</evidence>
<feature type="compositionally biased region" description="Polar residues" evidence="1">
    <location>
        <begin position="358"/>
        <end position="376"/>
    </location>
</feature>
<proteinExistence type="predicted"/>
<evidence type="ECO:0000313" key="3">
    <source>
        <dbReference type="Proteomes" id="UP000294003"/>
    </source>
</evidence>